<keyword evidence="3" id="KW-1185">Reference proteome</keyword>
<feature type="non-terminal residue" evidence="2">
    <location>
        <position position="96"/>
    </location>
</feature>
<reference evidence="2 3" key="1">
    <citation type="journal article" date="2019" name="Nat. Ecol. Evol.">
        <title>Megaphylogeny resolves global patterns of mushroom evolution.</title>
        <authorList>
            <person name="Varga T."/>
            <person name="Krizsan K."/>
            <person name="Foldi C."/>
            <person name="Dima B."/>
            <person name="Sanchez-Garcia M."/>
            <person name="Sanchez-Ramirez S."/>
            <person name="Szollosi G.J."/>
            <person name="Szarkandi J.G."/>
            <person name="Papp V."/>
            <person name="Albert L."/>
            <person name="Andreopoulos W."/>
            <person name="Angelini C."/>
            <person name="Antonin V."/>
            <person name="Barry K.W."/>
            <person name="Bougher N.L."/>
            <person name="Buchanan P."/>
            <person name="Buyck B."/>
            <person name="Bense V."/>
            <person name="Catcheside P."/>
            <person name="Chovatia M."/>
            <person name="Cooper J."/>
            <person name="Damon W."/>
            <person name="Desjardin D."/>
            <person name="Finy P."/>
            <person name="Geml J."/>
            <person name="Haridas S."/>
            <person name="Hughes K."/>
            <person name="Justo A."/>
            <person name="Karasinski D."/>
            <person name="Kautmanova I."/>
            <person name="Kiss B."/>
            <person name="Kocsube S."/>
            <person name="Kotiranta H."/>
            <person name="LaButti K.M."/>
            <person name="Lechner B.E."/>
            <person name="Liimatainen K."/>
            <person name="Lipzen A."/>
            <person name="Lukacs Z."/>
            <person name="Mihaltcheva S."/>
            <person name="Morgado L.N."/>
            <person name="Niskanen T."/>
            <person name="Noordeloos M.E."/>
            <person name="Ohm R.A."/>
            <person name="Ortiz-Santana B."/>
            <person name="Ovrebo C."/>
            <person name="Racz N."/>
            <person name="Riley R."/>
            <person name="Savchenko A."/>
            <person name="Shiryaev A."/>
            <person name="Soop K."/>
            <person name="Spirin V."/>
            <person name="Szebenyi C."/>
            <person name="Tomsovsky M."/>
            <person name="Tulloss R.E."/>
            <person name="Uehling J."/>
            <person name="Grigoriev I.V."/>
            <person name="Vagvolgyi C."/>
            <person name="Papp T."/>
            <person name="Martin F.M."/>
            <person name="Miettinen O."/>
            <person name="Hibbett D.S."/>
            <person name="Nagy L.G."/>
        </authorList>
    </citation>
    <scope>NUCLEOTIDE SEQUENCE [LARGE SCALE GENOMIC DNA]</scope>
    <source>
        <strain evidence="2 3">CBS 962.96</strain>
    </source>
</reference>
<evidence type="ECO:0000313" key="3">
    <source>
        <dbReference type="Proteomes" id="UP000297245"/>
    </source>
</evidence>
<gene>
    <name evidence="2" type="ORF">K435DRAFT_782121</name>
</gene>
<dbReference type="AlphaFoldDB" id="A0A4S8LGP6"/>
<proteinExistence type="predicted"/>
<feature type="region of interest" description="Disordered" evidence="1">
    <location>
        <begin position="1"/>
        <end position="27"/>
    </location>
</feature>
<dbReference type="EMBL" id="ML179418">
    <property type="protein sequence ID" value="THU88189.1"/>
    <property type="molecule type" value="Genomic_DNA"/>
</dbReference>
<name>A0A4S8LGP6_DENBC</name>
<evidence type="ECO:0000313" key="2">
    <source>
        <dbReference type="EMBL" id="THU88189.1"/>
    </source>
</evidence>
<evidence type="ECO:0000256" key="1">
    <source>
        <dbReference type="SAM" id="MobiDB-lite"/>
    </source>
</evidence>
<organism evidence="2 3">
    <name type="scientific">Dendrothele bispora (strain CBS 962.96)</name>
    <dbReference type="NCBI Taxonomy" id="1314807"/>
    <lineage>
        <taxon>Eukaryota</taxon>
        <taxon>Fungi</taxon>
        <taxon>Dikarya</taxon>
        <taxon>Basidiomycota</taxon>
        <taxon>Agaricomycotina</taxon>
        <taxon>Agaricomycetes</taxon>
        <taxon>Agaricomycetidae</taxon>
        <taxon>Agaricales</taxon>
        <taxon>Agaricales incertae sedis</taxon>
        <taxon>Dendrothele</taxon>
    </lineage>
</organism>
<sequence>MSDSTVGSSAPLPLPSNRSDAPLHLSSTRTSLPHVPSFPLELITCILFQTDCQTREDFTWLWKTCRRVSPEFRYAALYALKSLVPMTALRIMVIGG</sequence>
<protein>
    <submittedName>
        <fullName evidence="2">Uncharacterized protein</fullName>
    </submittedName>
</protein>
<accession>A0A4S8LGP6</accession>
<dbReference type="Proteomes" id="UP000297245">
    <property type="component" value="Unassembled WGS sequence"/>
</dbReference>